<evidence type="ECO:0000256" key="7">
    <source>
        <dbReference type="ARBA" id="ARBA00023136"/>
    </source>
</evidence>
<dbReference type="AlphaFoldDB" id="A0A2G8T367"/>
<keyword evidence="4" id="KW-0808">Transferase</keyword>
<keyword evidence="2" id="KW-1003">Cell membrane</keyword>
<evidence type="ECO:0000256" key="5">
    <source>
        <dbReference type="ARBA" id="ARBA00022692"/>
    </source>
</evidence>
<dbReference type="OrthoDB" id="9767863at2"/>
<dbReference type="PANTHER" id="PTHR33908">
    <property type="entry name" value="MANNOSYLTRANSFERASE YKCB-RELATED"/>
    <property type="match status" value="1"/>
</dbReference>
<feature type="transmembrane region" description="Helical" evidence="8">
    <location>
        <begin position="389"/>
        <end position="408"/>
    </location>
</feature>
<evidence type="ECO:0000256" key="3">
    <source>
        <dbReference type="ARBA" id="ARBA00022676"/>
    </source>
</evidence>
<dbReference type="RefSeq" id="WP_099915339.1">
    <property type="nucleotide sequence ID" value="NZ_BMHS01000031.1"/>
</dbReference>
<keyword evidence="7 8" id="KW-0472">Membrane</keyword>
<feature type="transmembrane region" description="Helical" evidence="8">
    <location>
        <begin position="117"/>
        <end position="134"/>
    </location>
</feature>
<keyword evidence="5 8" id="KW-0812">Transmembrane</keyword>
<dbReference type="Proteomes" id="UP000228593">
    <property type="component" value="Unassembled WGS sequence"/>
</dbReference>
<evidence type="ECO:0000256" key="1">
    <source>
        <dbReference type="ARBA" id="ARBA00004651"/>
    </source>
</evidence>
<comment type="subcellular location">
    <subcellularLocation>
        <location evidence="1">Cell membrane</location>
        <topology evidence="1">Multi-pass membrane protein</topology>
    </subcellularLocation>
</comment>
<dbReference type="InterPro" id="IPR038731">
    <property type="entry name" value="RgtA/B/C-like"/>
</dbReference>
<evidence type="ECO:0000313" key="12">
    <source>
        <dbReference type="Proteomes" id="UP000228593"/>
    </source>
</evidence>
<keyword evidence="3" id="KW-0328">Glycosyltransferase</keyword>
<feature type="transmembrane region" description="Helical" evidence="8">
    <location>
        <begin position="193"/>
        <end position="213"/>
    </location>
</feature>
<accession>A0A2G8T367</accession>
<name>A0A2G8T367_9BURK</name>
<feature type="domain" description="DUF7024" evidence="10">
    <location>
        <begin position="540"/>
        <end position="671"/>
    </location>
</feature>
<dbReference type="GO" id="GO:0016763">
    <property type="term" value="F:pentosyltransferase activity"/>
    <property type="evidence" value="ECO:0007669"/>
    <property type="project" value="TreeGrafter"/>
</dbReference>
<keyword evidence="6 8" id="KW-1133">Transmembrane helix</keyword>
<protein>
    <submittedName>
        <fullName evidence="11">Uncharacterized protein</fullName>
    </submittedName>
</protein>
<dbReference type="GO" id="GO:0005886">
    <property type="term" value="C:plasma membrane"/>
    <property type="evidence" value="ECO:0007669"/>
    <property type="project" value="UniProtKB-SubCell"/>
</dbReference>
<dbReference type="GO" id="GO:0009103">
    <property type="term" value="P:lipopolysaccharide biosynthetic process"/>
    <property type="evidence" value="ECO:0007669"/>
    <property type="project" value="UniProtKB-ARBA"/>
</dbReference>
<keyword evidence="12" id="KW-1185">Reference proteome</keyword>
<dbReference type="Pfam" id="PF13231">
    <property type="entry name" value="PMT_2"/>
    <property type="match status" value="1"/>
</dbReference>
<evidence type="ECO:0000256" key="6">
    <source>
        <dbReference type="ARBA" id="ARBA00022989"/>
    </source>
</evidence>
<dbReference type="PANTHER" id="PTHR33908:SF11">
    <property type="entry name" value="MEMBRANE PROTEIN"/>
    <property type="match status" value="1"/>
</dbReference>
<feature type="transmembrane region" description="Helical" evidence="8">
    <location>
        <begin position="415"/>
        <end position="436"/>
    </location>
</feature>
<evidence type="ECO:0000313" key="11">
    <source>
        <dbReference type="EMBL" id="PIL40459.1"/>
    </source>
</evidence>
<dbReference type="EMBL" id="PDOB01000008">
    <property type="protein sequence ID" value="PIL40459.1"/>
    <property type="molecule type" value="Genomic_DNA"/>
</dbReference>
<evidence type="ECO:0000256" key="2">
    <source>
        <dbReference type="ARBA" id="ARBA00022475"/>
    </source>
</evidence>
<dbReference type="InterPro" id="IPR054288">
    <property type="entry name" value="DUF7024"/>
</dbReference>
<sequence>MVGLLLALLYMVQRDMGLYPTIFGDEWTYSSFSRLVAYKDTLIPNYLYFSLYGLTSQCGDSFLNCARIVNAMLFVGAAPFIYTIARRVTTRNVAAAVALLSIAGPANSYTAYFMPEAMYFLAFWIFSAAVFAFLENASRRWLAASAVLLGLMAMIKVHALFLAPGFCCFLLYAAWSKRSQPGAARWFLRGLGWIALALALALVARMAGGYLFAGGHGLDLLGKMYSSQAGANATLGARIPLALDNLRGHVMALALLAGMPLAALALVGVNAPVRGQPDKTVAALAAYTVLMLGALVAVTVMFTASVAGAGDESNTRLHMRYYNFVLPLLLMFAGAQITRTPPASSRTGKLLVSVPVAALIVYANLVLLPAFQPNYIDSPELYGLSADSILFNLLTVIALLALAAWVFEARRGAQLFVFVFTPLLAVVGAYQVNLVLDGFKTPDPYVKAGIFVRHYLRPDEIKRLVLVGNSAGMLFKTRFFIDDTSVRLLIVPHGQPIASQALPAGPHWLLLMGDYPVPPNMVSHVKRRNFSLLQSPPDPRAAHSINFAVPEADPDRVKLTGLSGFEQWGRWSDGKTVQIEFAKPLPRDMTLLLNAAAYGPNVQQDFVVRIGPDEQRVRLPSEHRTVRLSFHSDGAARQITIDVPHPVSPSQLGQGPDKRTLGIALYSIAVEDGAAAIETDRAPVRK</sequence>
<evidence type="ECO:0000256" key="4">
    <source>
        <dbReference type="ARBA" id="ARBA00022679"/>
    </source>
</evidence>
<feature type="transmembrane region" description="Helical" evidence="8">
    <location>
        <begin position="321"/>
        <end position="338"/>
    </location>
</feature>
<evidence type="ECO:0000259" key="9">
    <source>
        <dbReference type="Pfam" id="PF13231"/>
    </source>
</evidence>
<feature type="transmembrane region" description="Helical" evidence="8">
    <location>
        <begin position="61"/>
        <end position="81"/>
    </location>
</feature>
<feature type="domain" description="Glycosyltransferase RgtA/B/C/D-like" evidence="9">
    <location>
        <begin position="66"/>
        <end position="204"/>
    </location>
</feature>
<dbReference type="Pfam" id="PF22895">
    <property type="entry name" value="DUF7024"/>
    <property type="match status" value="1"/>
</dbReference>
<feature type="transmembrane region" description="Helical" evidence="8">
    <location>
        <begin position="281"/>
        <end position="309"/>
    </location>
</feature>
<feature type="transmembrane region" description="Helical" evidence="8">
    <location>
        <begin position="350"/>
        <end position="369"/>
    </location>
</feature>
<gene>
    <name evidence="11" type="ORF">CR103_07295</name>
</gene>
<evidence type="ECO:0000256" key="8">
    <source>
        <dbReference type="SAM" id="Phobius"/>
    </source>
</evidence>
<proteinExistence type="predicted"/>
<feature type="transmembrane region" description="Helical" evidence="8">
    <location>
        <begin position="249"/>
        <end position="269"/>
    </location>
</feature>
<feature type="transmembrane region" description="Helical" evidence="8">
    <location>
        <begin position="146"/>
        <end position="173"/>
    </location>
</feature>
<dbReference type="InterPro" id="IPR050297">
    <property type="entry name" value="LipidA_mod_glycosyltrf_83"/>
</dbReference>
<evidence type="ECO:0000259" key="10">
    <source>
        <dbReference type="Pfam" id="PF22895"/>
    </source>
</evidence>
<organism evidence="11 12">
    <name type="scientific">Massilia psychrophila</name>
    <dbReference type="NCBI Taxonomy" id="1603353"/>
    <lineage>
        <taxon>Bacteria</taxon>
        <taxon>Pseudomonadati</taxon>
        <taxon>Pseudomonadota</taxon>
        <taxon>Betaproteobacteria</taxon>
        <taxon>Burkholderiales</taxon>
        <taxon>Oxalobacteraceae</taxon>
        <taxon>Telluria group</taxon>
        <taxon>Massilia</taxon>
    </lineage>
</organism>
<reference evidence="11 12" key="1">
    <citation type="submission" date="2017-10" db="EMBL/GenBank/DDBJ databases">
        <title>Massilia psychrophilum sp. nov., a novel purple-pigmented bacterium isolated from Tianshan glacier, Xinjiang Municipality, China.</title>
        <authorList>
            <person name="Wang H."/>
        </authorList>
    </citation>
    <scope>NUCLEOTIDE SEQUENCE [LARGE SCALE GENOMIC DNA]</scope>
    <source>
        <strain evidence="11 12">JCM 30813</strain>
    </source>
</reference>
<comment type="caution">
    <text evidence="11">The sequence shown here is derived from an EMBL/GenBank/DDBJ whole genome shotgun (WGS) entry which is preliminary data.</text>
</comment>